<feature type="compositionally biased region" description="Polar residues" evidence="1">
    <location>
        <begin position="1"/>
        <end position="11"/>
    </location>
</feature>
<evidence type="ECO:0000256" key="1">
    <source>
        <dbReference type="SAM" id="MobiDB-lite"/>
    </source>
</evidence>
<dbReference type="EMBL" id="KN591750">
    <property type="protein sequence ID" value="KHJ81274.1"/>
    <property type="molecule type" value="Genomic_DNA"/>
</dbReference>
<gene>
    <name evidence="2" type="ORF">OESDEN_19040</name>
</gene>
<proteinExistence type="predicted"/>
<evidence type="ECO:0000313" key="2">
    <source>
        <dbReference type="EMBL" id="KHJ81274.1"/>
    </source>
</evidence>
<feature type="region of interest" description="Disordered" evidence="1">
    <location>
        <begin position="1"/>
        <end position="25"/>
    </location>
</feature>
<evidence type="ECO:0000313" key="3">
    <source>
        <dbReference type="Proteomes" id="UP000053660"/>
    </source>
</evidence>
<dbReference type="AlphaFoldDB" id="A0A0B1S8L4"/>
<protein>
    <submittedName>
        <fullName evidence="2">Uncharacterized protein</fullName>
    </submittedName>
</protein>
<name>A0A0B1S8L4_OESDE</name>
<keyword evidence="3" id="KW-1185">Reference proteome</keyword>
<dbReference type="Proteomes" id="UP000053660">
    <property type="component" value="Unassembled WGS sequence"/>
</dbReference>
<accession>A0A0B1S8L4</accession>
<reference evidence="2 3" key="1">
    <citation type="submission" date="2014-03" db="EMBL/GenBank/DDBJ databases">
        <title>Draft genome of the hookworm Oesophagostomum dentatum.</title>
        <authorList>
            <person name="Mitreva M."/>
        </authorList>
    </citation>
    <scope>NUCLEOTIDE SEQUENCE [LARGE SCALE GENOMIC DNA]</scope>
    <source>
        <strain evidence="2 3">OD-Hann</strain>
    </source>
</reference>
<organism evidence="2 3">
    <name type="scientific">Oesophagostomum dentatum</name>
    <name type="common">Nodular worm</name>
    <dbReference type="NCBI Taxonomy" id="61180"/>
    <lineage>
        <taxon>Eukaryota</taxon>
        <taxon>Metazoa</taxon>
        <taxon>Ecdysozoa</taxon>
        <taxon>Nematoda</taxon>
        <taxon>Chromadorea</taxon>
        <taxon>Rhabditida</taxon>
        <taxon>Rhabditina</taxon>
        <taxon>Rhabditomorpha</taxon>
        <taxon>Strongyloidea</taxon>
        <taxon>Strongylidae</taxon>
        <taxon>Oesophagostomum</taxon>
    </lineage>
</organism>
<sequence length="63" mass="6855">MGYQLNSSHNISFEPAQPGGGRRTAQVPKCACFDGDGFAYKSRATDLRRIDINLEVLKAATLP</sequence>